<reference evidence="1" key="1">
    <citation type="submission" date="2022-11" db="EMBL/GenBank/DDBJ databases">
        <authorList>
            <person name="Vasilchenko N.G."/>
            <person name="Prazdnova E.V."/>
            <person name="Gorovtsov A.V."/>
            <person name="Chistyakov V.A."/>
            <person name="Pak M.L."/>
        </authorList>
    </citation>
    <scope>NUCLEOTIDE SEQUENCE</scope>
    <source>
        <strain evidence="1">R 4.5</strain>
    </source>
</reference>
<dbReference type="RefSeq" id="WP_061829653.1">
    <property type="nucleotide sequence ID" value="NZ_CP015423.1"/>
</dbReference>
<dbReference type="PANTHER" id="PTHR15394">
    <property type="entry name" value="SERINE HYDROLASE RBBP9"/>
    <property type="match status" value="1"/>
</dbReference>
<protein>
    <submittedName>
        <fullName evidence="1">Alpha/beta hydrolase</fullName>
    </submittedName>
</protein>
<accession>A0A1D7MEM6</accession>
<organism evidence="1 2">
    <name type="scientific">Paenibacillus polymyxa</name>
    <name type="common">Bacillus polymyxa</name>
    <dbReference type="NCBI Taxonomy" id="1406"/>
    <lineage>
        <taxon>Bacteria</taxon>
        <taxon>Bacillati</taxon>
        <taxon>Bacillota</taxon>
        <taxon>Bacilli</taxon>
        <taxon>Bacillales</taxon>
        <taxon>Paenibacillaceae</taxon>
        <taxon>Paenibacillus</taxon>
    </lineage>
</organism>
<dbReference type="Proteomes" id="UP001055784">
    <property type="component" value="Chromosome"/>
</dbReference>
<dbReference type="PANTHER" id="PTHR15394:SF3">
    <property type="entry name" value="SERINE HYDROLASE RBBP9"/>
    <property type="match status" value="1"/>
</dbReference>
<dbReference type="InterPro" id="IPR029058">
    <property type="entry name" value="AB_hydrolase_fold"/>
</dbReference>
<dbReference type="AlphaFoldDB" id="A0A1D7MEM6"/>
<name>A0A1D7MEM6_PAEPO</name>
<dbReference type="Pfam" id="PF06821">
    <property type="entry name" value="Ser_hydrolase"/>
    <property type="match status" value="1"/>
</dbReference>
<dbReference type="InterPro" id="IPR010662">
    <property type="entry name" value="RBBP9/YdeN"/>
</dbReference>
<dbReference type="EMBL" id="CP097770">
    <property type="protein sequence ID" value="URJ50979.1"/>
    <property type="molecule type" value="Genomic_DNA"/>
</dbReference>
<sequence length="194" mass="21838">MTNIQNKKQVYIIHGYTASPADHWFPWLQDKLQEDGVSVGILEMPNSQSPKLNEWIEHLLQNIKVLHKDTYFIGHSLGCVSILRYLQQVSIPEPLGGLVFVSGFTDPVPSLPSLDEFTNGHLDYQQIMDSLKARSVIASKDDTIVPFALSKKLAEDIQADFHEVDHGGHFLQSDGFTTLPMVHQVLIEMMNANK</sequence>
<dbReference type="GO" id="GO:0016787">
    <property type="term" value="F:hydrolase activity"/>
    <property type="evidence" value="ECO:0007669"/>
    <property type="project" value="UniProtKB-KW"/>
</dbReference>
<gene>
    <name evidence="1" type="ORF">MF626_000367</name>
</gene>
<proteinExistence type="predicted"/>
<evidence type="ECO:0000313" key="2">
    <source>
        <dbReference type="Proteomes" id="UP001055784"/>
    </source>
</evidence>
<keyword evidence="1" id="KW-0378">Hydrolase</keyword>
<evidence type="ECO:0000313" key="1">
    <source>
        <dbReference type="EMBL" id="URJ50979.1"/>
    </source>
</evidence>
<dbReference type="Gene3D" id="3.40.50.1820">
    <property type="entry name" value="alpha/beta hydrolase"/>
    <property type="match status" value="1"/>
</dbReference>
<dbReference type="SUPFAM" id="SSF53474">
    <property type="entry name" value="alpha/beta-Hydrolases"/>
    <property type="match status" value="1"/>
</dbReference>